<dbReference type="NCBIfam" id="TIGR03807">
    <property type="entry name" value="RR_fam_repeat"/>
    <property type="match status" value="1"/>
</dbReference>
<dbReference type="InterPro" id="IPR022388">
    <property type="entry name" value="CHP03808"/>
</dbReference>
<accession>A0ABW3JAE7</accession>
<dbReference type="InterPro" id="IPR012334">
    <property type="entry name" value="Pectin_lyas_fold"/>
</dbReference>
<feature type="domain" description="Periplasmic copper-binding protein NosD beta helix" evidence="3">
    <location>
        <begin position="232"/>
        <end position="409"/>
    </location>
</feature>
<feature type="domain" description="Right handed beta helix" evidence="4">
    <location>
        <begin position="139"/>
        <end position="208"/>
    </location>
</feature>
<dbReference type="InterPro" id="IPR006311">
    <property type="entry name" value="TAT_signal"/>
</dbReference>
<evidence type="ECO:0000256" key="1">
    <source>
        <dbReference type="ARBA" id="ARBA00022737"/>
    </source>
</evidence>
<dbReference type="PROSITE" id="PS51318">
    <property type="entry name" value="TAT"/>
    <property type="match status" value="1"/>
</dbReference>
<dbReference type="Pfam" id="PF05048">
    <property type="entry name" value="NosD"/>
    <property type="match status" value="1"/>
</dbReference>
<proteinExistence type="predicted"/>
<sequence length="447" mass="45825">MPLDRRDLMLGGFGAGLALSASAATAADTSDAPAPQSTFDIVPAGGELDQSATLQVAIQNAASSGTVLTLPAGIYAVGGLDLPSGIAIQGVPGRTVLKLSGADFILKANGADGVSLNGLILDGDDQPLPQDAALFEAKETRHLEIANCRVFNSAENGIALQACGGRIAFCEIGKIAKTGLFSNDAVGLEIAHNTVRDCGDNGIQVWRSEPGDDGTLIHANRIQRIEAKSGGSGQYGNGINIFRAGAVVVSNNRIADCAYSAVRDNTGKNCQILGNSCSRLGETAIFVEFAFDGAVIANNVIDTASSGISVTNFNKGGHLAVVQGNLVRNLFFRKGTGSGGIGIAAEADCSVTGNVVERSPGYGLFFGWYSYLRDIAATGNLIRNCHIGIGVSADGEAGFALITDNMISGSKDGAIRAMNGPKPIGPDLAASSAESFRNLAVYSNVGI</sequence>
<protein>
    <submittedName>
        <fullName evidence="5">TIGR03808 family TAT-translocated repetitive protein</fullName>
    </submittedName>
</protein>
<dbReference type="InterPro" id="IPR011050">
    <property type="entry name" value="Pectin_lyase_fold/virulence"/>
</dbReference>
<keyword evidence="6" id="KW-1185">Reference proteome</keyword>
<dbReference type="NCBIfam" id="TIGR03808">
    <property type="entry name" value="RR_plus_rpt_1"/>
    <property type="match status" value="1"/>
</dbReference>
<dbReference type="PANTHER" id="PTHR22990">
    <property type="entry name" value="F-BOX ONLY PROTEIN"/>
    <property type="match status" value="1"/>
</dbReference>
<evidence type="ECO:0000259" key="3">
    <source>
        <dbReference type="Pfam" id="PF05048"/>
    </source>
</evidence>
<dbReference type="EMBL" id="JBHTJO010000001">
    <property type="protein sequence ID" value="MFD0986733.1"/>
    <property type="molecule type" value="Genomic_DNA"/>
</dbReference>
<feature type="signal peptide" evidence="2">
    <location>
        <begin position="1"/>
        <end position="26"/>
    </location>
</feature>
<dbReference type="RefSeq" id="WP_379087407.1">
    <property type="nucleotide sequence ID" value="NZ_JBHTJO010000001.1"/>
</dbReference>
<organism evidence="5 6">
    <name type="scientific">Methyloligella solikamskensis</name>
    <dbReference type="NCBI Taxonomy" id="1177756"/>
    <lineage>
        <taxon>Bacteria</taxon>
        <taxon>Pseudomonadati</taxon>
        <taxon>Pseudomonadota</taxon>
        <taxon>Alphaproteobacteria</taxon>
        <taxon>Hyphomicrobiales</taxon>
        <taxon>Hyphomicrobiaceae</taxon>
        <taxon>Methyloligella</taxon>
    </lineage>
</organism>
<dbReference type="PANTHER" id="PTHR22990:SF15">
    <property type="entry name" value="F-BOX ONLY PROTEIN 10"/>
    <property type="match status" value="1"/>
</dbReference>
<dbReference type="InterPro" id="IPR007742">
    <property type="entry name" value="NosD_dom"/>
</dbReference>
<dbReference type="InterPro" id="IPR051550">
    <property type="entry name" value="SCF-Subunits/Alg-Epimerases"/>
</dbReference>
<dbReference type="InterPro" id="IPR022444">
    <property type="entry name" value="Cofactor-bd_rpt"/>
</dbReference>
<evidence type="ECO:0000313" key="5">
    <source>
        <dbReference type="EMBL" id="MFD0986733.1"/>
    </source>
</evidence>
<evidence type="ECO:0000313" key="6">
    <source>
        <dbReference type="Proteomes" id="UP001597102"/>
    </source>
</evidence>
<keyword evidence="1" id="KW-0677">Repeat</keyword>
<feature type="chain" id="PRO_5046400614" evidence="2">
    <location>
        <begin position="27"/>
        <end position="447"/>
    </location>
</feature>
<comment type="caution">
    <text evidence="5">The sequence shown here is derived from an EMBL/GenBank/DDBJ whole genome shotgun (WGS) entry which is preliminary data.</text>
</comment>
<dbReference type="Pfam" id="PF13229">
    <property type="entry name" value="Beta_helix"/>
    <property type="match status" value="1"/>
</dbReference>
<evidence type="ECO:0000256" key="2">
    <source>
        <dbReference type="SAM" id="SignalP"/>
    </source>
</evidence>
<reference evidence="6" key="1">
    <citation type="journal article" date="2019" name="Int. J. Syst. Evol. Microbiol.">
        <title>The Global Catalogue of Microorganisms (GCM) 10K type strain sequencing project: providing services to taxonomists for standard genome sequencing and annotation.</title>
        <authorList>
            <consortium name="The Broad Institute Genomics Platform"/>
            <consortium name="The Broad Institute Genome Sequencing Center for Infectious Disease"/>
            <person name="Wu L."/>
            <person name="Ma J."/>
        </authorList>
    </citation>
    <scope>NUCLEOTIDE SEQUENCE [LARGE SCALE GENOMIC DNA]</scope>
    <source>
        <strain evidence="6">CCUG 61697</strain>
    </source>
</reference>
<dbReference type="InterPro" id="IPR006626">
    <property type="entry name" value="PbH1"/>
</dbReference>
<name>A0ABW3JAE7_9HYPH</name>
<dbReference type="Proteomes" id="UP001597102">
    <property type="component" value="Unassembled WGS sequence"/>
</dbReference>
<evidence type="ECO:0000259" key="4">
    <source>
        <dbReference type="Pfam" id="PF13229"/>
    </source>
</evidence>
<keyword evidence="2" id="KW-0732">Signal</keyword>
<gene>
    <name evidence="5" type="ORF">ACFQ2F_06440</name>
</gene>
<dbReference type="SUPFAM" id="SSF51126">
    <property type="entry name" value="Pectin lyase-like"/>
    <property type="match status" value="1"/>
</dbReference>
<dbReference type="InterPro" id="IPR039448">
    <property type="entry name" value="Beta_helix"/>
</dbReference>
<dbReference type="Gene3D" id="2.160.20.10">
    <property type="entry name" value="Single-stranded right-handed beta-helix, Pectin lyase-like"/>
    <property type="match status" value="1"/>
</dbReference>
<dbReference type="SMART" id="SM00710">
    <property type="entry name" value="PbH1"/>
    <property type="match status" value="10"/>
</dbReference>